<evidence type="ECO:0000313" key="3">
    <source>
        <dbReference type="Proteomes" id="UP000092024"/>
    </source>
</evidence>
<accession>A0A1A5YER4</accession>
<dbReference type="Proteomes" id="UP000092024">
    <property type="component" value="Unassembled WGS sequence"/>
</dbReference>
<keyword evidence="1" id="KW-1133">Transmembrane helix</keyword>
<comment type="caution">
    <text evidence="2">The sequence shown here is derived from an EMBL/GenBank/DDBJ whole genome shotgun (WGS) entry which is preliminary data.</text>
</comment>
<evidence type="ECO:0000256" key="1">
    <source>
        <dbReference type="SAM" id="Phobius"/>
    </source>
</evidence>
<keyword evidence="3" id="KW-1185">Reference proteome</keyword>
<keyword evidence="1" id="KW-0812">Transmembrane</keyword>
<gene>
    <name evidence="2" type="ORF">A7K91_20500</name>
</gene>
<proteinExistence type="predicted"/>
<protein>
    <submittedName>
        <fullName evidence="2">Uncharacterized protein</fullName>
    </submittedName>
</protein>
<dbReference type="STRING" id="1844972.A7K91_20500"/>
<sequence length="67" mass="8026">MDNHTTKDSNSLEKQTVFLYLDNTTSGTTWPNFNVSDNYTQMMFFIFFLLFSFCQKGFSDKQNIYRR</sequence>
<feature type="transmembrane region" description="Helical" evidence="1">
    <location>
        <begin position="39"/>
        <end position="58"/>
    </location>
</feature>
<dbReference type="EMBL" id="LYPA01000067">
    <property type="protein sequence ID" value="OBR64074.1"/>
    <property type="molecule type" value="Genomic_DNA"/>
</dbReference>
<reference evidence="2 3" key="1">
    <citation type="submission" date="2016-05" db="EMBL/GenBank/DDBJ databases">
        <title>Paenibacillus oryzae. sp. nov., isolated from the rice root.</title>
        <authorList>
            <person name="Zhang J."/>
            <person name="Zhang X."/>
        </authorList>
    </citation>
    <scope>NUCLEOTIDE SEQUENCE [LARGE SCALE GENOMIC DNA]</scope>
    <source>
        <strain evidence="2 3">1DrF-4</strain>
    </source>
</reference>
<dbReference type="AlphaFoldDB" id="A0A1A5YER4"/>
<organism evidence="2 3">
    <name type="scientific">Paenibacillus oryzae</name>
    <dbReference type="NCBI Taxonomy" id="1844972"/>
    <lineage>
        <taxon>Bacteria</taxon>
        <taxon>Bacillati</taxon>
        <taxon>Bacillota</taxon>
        <taxon>Bacilli</taxon>
        <taxon>Bacillales</taxon>
        <taxon>Paenibacillaceae</taxon>
        <taxon>Paenibacillus</taxon>
    </lineage>
</organism>
<name>A0A1A5YER4_9BACL</name>
<evidence type="ECO:0000313" key="2">
    <source>
        <dbReference type="EMBL" id="OBR64074.1"/>
    </source>
</evidence>
<keyword evidence="1" id="KW-0472">Membrane</keyword>